<evidence type="ECO:0000259" key="12">
    <source>
        <dbReference type="PROSITE" id="PS50157"/>
    </source>
</evidence>
<dbReference type="FunFam" id="3.30.160.60:FF:000690">
    <property type="entry name" value="Zinc finger protein 354C"/>
    <property type="match status" value="1"/>
</dbReference>
<dbReference type="GO" id="GO:0000122">
    <property type="term" value="P:negative regulation of transcription by RNA polymerase II"/>
    <property type="evidence" value="ECO:0007669"/>
    <property type="project" value="UniProtKB-ARBA"/>
</dbReference>
<dbReference type="GO" id="GO:0000785">
    <property type="term" value="C:chromatin"/>
    <property type="evidence" value="ECO:0007669"/>
    <property type="project" value="UniProtKB-ARBA"/>
</dbReference>
<keyword evidence="9" id="KW-0539">Nucleus</keyword>
<feature type="region of interest" description="Disordered" evidence="11">
    <location>
        <begin position="529"/>
        <end position="582"/>
    </location>
</feature>
<dbReference type="SUPFAM" id="SSF57716">
    <property type="entry name" value="Glucocorticoid receptor-like (DNA-binding domain)"/>
    <property type="match status" value="1"/>
</dbReference>
<evidence type="ECO:0000256" key="3">
    <source>
        <dbReference type="ARBA" id="ARBA00022723"/>
    </source>
</evidence>
<feature type="domain" description="C2H2-type" evidence="12">
    <location>
        <begin position="679"/>
        <end position="706"/>
    </location>
</feature>
<dbReference type="PANTHER" id="PTHR24409:SF295">
    <property type="entry name" value="AZ2-RELATED"/>
    <property type="match status" value="1"/>
</dbReference>
<dbReference type="SMART" id="SM00355">
    <property type="entry name" value="ZnF_C2H2"/>
    <property type="match status" value="5"/>
</dbReference>
<keyword evidence="8" id="KW-0238">DNA-binding</keyword>
<protein>
    <recommendedName>
        <fullName evidence="12">C2H2-type domain-containing protein</fullName>
    </recommendedName>
</protein>
<dbReference type="GO" id="GO:0000981">
    <property type="term" value="F:DNA-binding transcription factor activity, RNA polymerase II-specific"/>
    <property type="evidence" value="ECO:0007669"/>
    <property type="project" value="TreeGrafter"/>
</dbReference>
<dbReference type="GO" id="GO:0008270">
    <property type="term" value="F:zinc ion binding"/>
    <property type="evidence" value="ECO:0007669"/>
    <property type="project" value="UniProtKB-KW"/>
</dbReference>
<dbReference type="FunFam" id="3.30.160.60:FF:000478">
    <property type="entry name" value="Zinc finger protein 133"/>
    <property type="match status" value="1"/>
</dbReference>
<evidence type="ECO:0000256" key="2">
    <source>
        <dbReference type="ARBA" id="ARBA00022499"/>
    </source>
</evidence>
<keyword evidence="4" id="KW-0677">Repeat</keyword>
<dbReference type="SUPFAM" id="SSF57667">
    <property type="entry name" value="beta-beta-alpha zinc fingers"/>
    <property type="match status" value="3"/>
</dbReference>
<dbReference type="InterPro" id="IPR013087">
    <property type="entry name" value="Znf_C2H2_type"/>
</dbReference>
<evidence type="ECO:0000256" key="11">
    <source>
        <dbReference type="SAM" id="MobiDB-lite"/>
    </source>
</evidence>
<name>A0A7R8VD81_TIMDO</name>
<evidence type="ECO:0000256" key="6">
    <source>
        <dbReference type="ARBA" id="ARBA00022833"/>
    </source>
</evidence>
<dbReference type="FunFam" id="3.30.160.60:FF:000624">
    <property type="entry name" value="zinc finger protein 697"/>
    <property type="match status" value="1"/>
</dbReference>
<dbReference type="PANTHER" id="PTHR24409">
    <property type="entry name" value="ZINC FINGER PROTEIN 142"/>
    <property type="match status" value="1"/>
</dbReference>
<feature type="domain" description="C2H2-type" evidence="12">
    <location>
        <begin position="590"/>
        <end position="622"/>
    </location>
</feature>
<feature type="compositionally biased region" description="Basic and acidic residues" evidence="11">
    <location>
        <begin position="552"/>
        <end position="565"/>
    </location>
</feature>
<evidence type="ECO:0000256" key="1">
    <source>
        <dbReference type="ARBA" id="ARBA00004123"/>
    </source>
</evidence>
<dbReference type="InterPro" id="IPR012934">
    <property type="entry name" value="Znf_AD"/>
</dbReference>
<keyword evidence="6" id="KW-0862">Zinc</keyword>
<feature type="domain" description="C2H2-type" evidence="12">
    <location>
        <begin position="651"/>
        <end position="678"/>
    </location>
</feature>
<feature type="compositionally biased region" description="Basic residues" evidence="11">
    <location>
        <begin position="566"/>
        <end position="582"/>
    </location>
</feature>
<keyword evidence="7" id="KW-0832">Ubl conjugation</keyword>
<feature type="region of interest" description="Disordered" evidence="11">
    <location>
        <begin position="436"/>
        <end position="463"/>
    </location>
</feature>
<feature type="domain" description="C2H2-type" evidence="12">
    <location>
        <begin position="707"/>
        <end position="732"/>
    </location>
</feature>
<dbReference type="Gene3D" id="3.30.160.60">
    <property type="entry name" value="Classic Zinc Finger"/>
    <property type="match status" value="5"/>
</dbReference>
<dbReference type="Gene3D" id="1.25.40.480">
    <property type="match status" value="1"/>
</dbReference>
<dbReference type="InterPro" id="IPR036236">
    <property type="entry name" value="Znf_C2H2_sf"/>
</dbReference>
<dbReference type="GO" id="GO:0005634">
    <property type="term" value="C:nucleus"/>
    <property type="evidence" value="ECO:0007669"/>
    <property type="project" value="UniProtKB-SubCell"/>
</dbReference>
<sequence>MKSERRERLGENMVRLQRTNPETMSFKITWRNFCCEADRYFAIRSTLSLVFTSYPAIQEVLGETTPMDASWANWKFSTTLHDMLSQLENIPRNLHDNDHPQWNLLLESTKPHLMMPEEPAEVVERNKEESLIHTSLSGPDPQIEPLPQASQLLLSDGPTEDTFIASQADETCQDNLSIEQLLSLSDNQVSELFSQLSQEDSSILPLIETVCSSSQTRLATLVCSNLLLPLFMSESDEQRGRTLIRCLVQLTTSFPGVSVEHLLLPLLTGPEPEISKLDAAITTLSLQFKTALLSGFLDHVTTLEEWHTSVIQPLYPALQDPVSMQRFVALLAVSAGPLVRSTRFGRLLESVARLVHPDTLPSSVIHQLNTIFAGHKTIYSIGAKTILESALEGSRRFVDIDLPPTCHAEDDKPITRFEDDEDEVFFGFDNTVEAHVPSPDGLGEDGDISSVPDDTAPNTDISLGDGLPSQICKTCAQELDISFHFRRKCENSDVSLRRLLGKCEIDSEEDDLLHGVGDTIKVELFETGSTHEQDSSGEEENSCPDYDQANDTEFHEETYSSEEPKGRKKRSRKHDGGGRKRSANKVHRCSECQKVFSQVCGKSFAQKGNLKIHEMLHTGAKPYECCVCGKSFALRGNLRDHLNIHSCLKQFSCSTCGKAFTQRSTLKEHLKVHSKEKPYHCPLCPKVFAYRKTLKIHMNIHTGEKPHCCDICSKCFSERSHLKRHMKIHTNL</sequence>
<dbReference type="PROSITE" id="PS00028">
    <property type="entry name" value="ZINC_FINGER_C2H2_1"/>
    <property type="match status" value="4"/>
</dbReference>
<evidence type="ECO:0000256" key="7">
    <source>
        <dbReference type="ARBA" id="ARBA00022843"/>
    </source>
</evidence>
<evidence type="ECO:0000256" key="5">
    <source>
        <dbReference type="ARBA" id="ARBA00022771"/>
    </source>
</evidence>
<evidence type="ECO:0000256" key="9">
    <source>
        <dbReference type="ARBA" id="ARBA00023242"/>
    </source>
</evidence>
<evidence type="ECO:0000313" key="13">
    <source>
        <dbReference type="EMBL" id="CAD7194910.1"/>
    </source>
</evidence>
<evidence type="ECO:0000256" key="4">
    <source>
        <dbReference type="ARBA" id="ARBA00022737"/>
    </source>
</evidence>
<reference evidence="13" key="1">
    <citation type="submission" date="2020-11" db="EMBL/GenBank/DDBJ databases">
        <authorList>
            <person name="Tran Van P."/>
        </authorList>
    </citation>
    <scope>NUCLEOTIDE SEQUENCE</scope>
</reference>
<dbReference type="Pfam" id="PF07776">
    <property type="entry name" value="zf-AD"/>
    <property type="match status" value="1"/>
</dbReference>
<dbReference type="PROSITE" id="PS50157">
    <property type="entry name" value="ZINC_FINGER_C2H2_2"/>
    <property type="match status" value="5"/>
</dbReference>
<dbReference type="GO" id="GO:0003682">
    <property type="term" value="F:chromatin binding"/>
    <property type="evidence" value="ECO:0007669"/>
    <property type="project" value="UniProtKB-ARBA"/>
</dbReference>
<evidence type="ECO:0000256" key="8">
    <source>
        <dbReference type="ARBA" id="ARBA00023125"/>
    </source>
</evidence>
<proteinExistence type="predicted"/>
<organism evidence="13">
    <name type="scientific">Timema douglasi</name>
    <name type="common">Walking stick</name>
    <dbReference type="NCBI Taxonomy" id="61478"/>
    <lineage>
        <taxon>Eukaryota</taxon>
        <taxon>Metazoa</taxon>
        <taxon>Ecdysozoa</taxon>
        <taxon>Arthropoda</taxon>
        <taxon>Hexapoda</taxon>
        <taxon>Insecta</taxon>
        <taxon>Pterygota</taxon>
        <taxon>Neoptera</taxon>
        <taxon>Polyneoptera</taxon>
        <taxon>Phasmatodea</taxon>
        <taxon>Timematodea</taxon>
        <taxon>Timematoidea</taxon>
        <taxon>Timematidae</taxon>
        <taxon>Timema</taxon>
    </lineage>
</organism>
<dbReference type="FunFam" id="3.30.160.60:FF:001465">
    <property type="entry name" value="Zinc finger protein 560"/>
    <property type="match status" value="1"/>
</dbReference>
<comment type="subcellular location">
    <subcellularLocation>
        <location evidence="1">Nucleus</location>
    </subcellularLocation>
</comment>
<keyword evidence="2" id="KW-1017">Isopeptide bond</keyword>
<evidence type="ECO:0000256" key="10">
    <source>
        <dbReference type="PROSITE-ProRule" id="PRU00042"/>
    </source>
</evidence>
<keyword evidence="5 10" id="KW-0863">Zinc-finger</keyword>
<dbReference type="GO" id="GO:0000977">
    <property type="term" value="F:RNA polymerase II transcription regulatory region sequence-specific DNA binding"/>
    <property type="evidence" value="ECO:0007669"/>
    <property type="project" value="TreeGrafter"/>
</dbReference>
<dbReference type="FunFam" id="3.30.160.60:FF:000446">
    <property type="entry name" value="Zinc finger protein"/>
    <property type="match status" value="1"/>
</dbReference>
<gene>
    <name evidence="13" type="ORF">TDIB3V08_LOCUS1322</name>
</gene>
<dbReference type="GO" id="GO:0040029">
    <property type="term" value="P:epigenetic regulation of gene expression"/>
    <property type="evidence" value="ECO:0007669"/>
    <property type="project" value="UniProtKB-ARBA"/>
</dbReference>
<dbReference type="Pfam" id="PF00096">
    <property type="entry name" value="zf-C2H2"/>
    <property type="match status" value="4"/>
</dbReference>
<dbReference type="EMBL" id="OA564602">
    <property type="protein sequence ID" value="CAD7194910.1"/>
    <property type="molecule type" value="Genomic_DNA"/>
</dbReference>
<keyword evidence="3" id="KW-0479">Metal-binding</keyword>
<dbReference type="AlphaFoldDB" id="A0A7R8VD81"/>
<feature type="domain" description="C2H2-type" evidence="12">
    <location>
        <begin position="623"/>
        <end position="650"/>
    </location>
</feature>
<accession>A0A7R8VD81</accession>